<proteinExistence type="predicted"/>
<dbReference type="GO" id="GO:0016747">
    <property type="term" value="F:acyltransferase activity, transferring groups other than amino-acyl groups"/>
    <property type="evidence" value="ECO:0007669"/>
    <property type="project" value="InterPro"/>
</dbReference>
<evidence type="ECO:0000313" key="2">
    <source>
        <dbReference type="EMBL" id="HGY08615.1"/>
    </source>
</evidence>
<organism evidence="2">
    <name type="scientific">Oceanithermus profundus</name>
    <dbReference type="NCBI Taxonomy" id="187137"/>
    <lineage>
        <taxon>Bacteria</taxon>
        <taxon>Thermotogati</taxon>
        <taxon>Deinococcota</taxon>
        <taxon>Deinococci</taxon>
        <taxon>Thermales</taxon>
        <taxon>Thermaceae</taxon>
        <taxon>Oceanithermus</taxon>
    </lineage>
</organism>
<dbReference type="Pfam" id="PF13673">
    <property type="entry name" value="Acetyltransf_10"/>
    <property type="match status" value="1"/>
</dbReference>
<dbReference type="InterPro" id="IPR000182">
    <property type="entry name" value="GNAT_dom"/>
</dbReference>
<dbReference type="InterPro" id="IPR052523">
    <property type="entry name" value="Trichothecene_AcTrans"/>
</dbReference>
<dbReference type="InterPro" id="IPR016181">
    <property type="entry name" value="Acyl_CoA_acyltransferase"/>
</dbReference>
<reference evidence="2" key="1">
    <citation type="journal article" date="2020" name="mSystems">
        <title>Genome- and Community-Level Interaction Insights into Carbon Utilization and Element Cycling Functions of Hydrothermarchaeota in Hydrothermal Sediment.</title>
        <authorList>
            <person name="Zhou Z."/>
            <person name="Liu Y."/>
            <person name="Xu W."/>
            <person name="Pan J."/>
            <person name="Luo Z.H."/>
            <person name="Li M."/>
        </authorList>
    </citation>
    <scope>NUCLEOTIDE SEQUENCE [LARGE SCALE GENOMIC DNA]</scope>
    <source>
        <strain evidence="2">HyVt-570</strain>
    </source>
</reference>
<dbReference type="EMBL" id="DRPZ01000024">
    <property type="protein sequence ID" value="HGY08615.1"/>
    <property type="molecule type" value="Genomic_DNA"/>
</dbReference>
<accession>A0A7C4Z4F6</accession>
<dbReference type="CDD" id="cd04301">
    <property type="entry name" value="NAT_SF"/>
    <property type="match status" value="1"/>
</dbReference>
<dbReference type="SUPFAM" id="SSF55729">
    <property type="entry name" value="Acyl-CoA N-acyltransferases (Nat)"/>
    <property type="match status" value="1"/>
</dbReference>
<evidence type="ECO:0000259" key="1">
    <source>
        <dbReference type="PROSITE" id="PS51186"/>
    </source>
</evidence>
<dbReference type="PANTHER" id="PTHR42791">
    <property type="entry name" value="GNAT FAMILY ACETYLTRANSFERASE"/>
    <property type="match status" value="1"/>
</dbReference>
<dbReference type="Gene3D" id="3.40.630.30">
    <property type="match status" value="1"/>
</dbReference>
<gene>
    <name evidence="2" type="ORF">ENK37_00960</name>
</gene>
<dbReference type="Proteomes" id="UP000885759">
    <property type="component" value="Unassembled WGS sequence"/>
</dbReference>
<protein>
    <submittedName>
        <fullName evidence="2">GNAT family N-acetyltransferase</fullName>
    </submittedName>
</protein>
<feature type="domain" description="N-acetyltransferase" evidence="1">
    <location>
        <begin position="3"/>
        <end position="191"/>
    </location>
</feature>
<dbReference type="PROSITE" id="PS51186">
    <property type="entry name" value="GNAT"/>
    <property type="match status" value="1"/>
</dbReference>
<dbReference type="PANTHER" id="PTHR42791:SF1">
    <property type="entry name" value="N-ACETYLTRANSFERASE DOMAIN-CONTAINING PROTEIN"/>
    <property type="match status" value="1"/>
</dbReference>
<name>A0A7C4Z4F6_9DEIN</name>
<comment type="caution">
    <text evidence="2">The sequence shown here is derived from an EMBL/GenBank/DDBJ whole genome shotgun (WGS) entry which is preliminary data.</text>
</comment>
<sequence length="191" mass="21802">MAPSFRRARPEELTPLRDVLVAAFMDDPVMRWFDPEPAARRRRLGRLFGHVLEKYLPRGTVWTDADRRAAAVWVPPGTPVTAGDVRFYLSLYANRLPKGIYWVLFVETRRPRAPHYLLLYMGVAPEHQGAGLGGALLEEGLARADEEGVDAYLVASSPGSRRLYERHGFRVLREVRLARGPRVWPMLREAR</sequence>
<dbReference type="AlphaFoldDB" id="A0A7C4Z4F6"/>